<dbReference type="InterPro" id="IPR016155">
    <property type="entry name" value="Mopterin_synth/thiamin_S_b"/>
</dbReference>
<sequence>MTVTVRYWAAIRAAAGVADEQVEAATLADLLTEIRSRHADSDRFSDVLDICSILVSEVPVGAREPADVTLADGDVVELLPPFAGG</sequence>
<name>A0A5C8NM01_9ACTN</name>
<dbReference type="InterPro" id="IPR012675">
    <property type="entry name" value="Beta-grasp_dom_sf"/>
</dbReference>
<dbReference type="RefSeq" id="WP_147684830.1">
    <property type="nucleotide sequence ID" value="NZ_VDUX01000002.1"/>
</dbReference>
<dbReference type="InterPro" id="IPR003749">
    <property type="entry name" value="ThiS/MoaD-like"/>
</dbReference>
<dbReference type="AlphaFoldDB" id="A0A5C8NM01"/>
<keyword evidence="2" id="KW-1185">Reference proteome</keyword>
<comment type="caution">
    <text evidence="1">The sequence shown here is derived from an EMBL/GenBank/DDBJ whole genome shotgun (WGS) entry which is preliminary data.</text>
</comment>
<dbReference type="CDD" id="cd17040">
    <property type="entry name" value="Ubl_MoaD_like"/>
    <property type="match status" value="1"/>
</dbReference>
<dbReference type="OrthoDB" id="4331766at2"/>
<dbReference type="Proteomes" id="UP000321571">
    <property type="component" value="Unassembled WGS sequence"/>
</dbReference>
<dbReference type="SUPFAM" id="SSF54285">
    <property type="entry name" value="MoaD/ThiS"/>
    <property type="match status" value="1"/>
</dbReference>
<dbReference type="Pfam" id="PF02597">
    <property type="entry name" value="ThiS"/>
    <property type="match status" value="1"/>
</dbReference>
<reference evidence="1 2" key="1">
    <citation type="submission" date="2019-06" db="EMBL/GenBank/DDBJ databases">
        <title>Aeromicrobium sp. nov., isolated from a maize field.</title>
        <authorList>
            <person name="Lin S.-Y."/>
            <person name="Tsai C.-F."/>
            <person name="Young C.-C."/>
        </authorList>
    </citation>
    <scope>NUCLEOTIDE SEQUENCE [LARGE SCALE GENOMIC DNA]</scope>
    <source>
        <strain evidence="1 2">CC-CFT486</strain>
    </source>
</reference>
<organism evidence="1 2">
    <name type="scientific">Aeromicrobium terrae</name>
    <dbReference type="NCBI Taxonomy" id="2498846"/>
    <lineage>
        <taxon>Bacteria</taxon>
        <taxon>Bacillati</taxon>
        <taxon>Actinomycetota</taxon>
        <taxon>Actinomycetes</taxon>
        <taxon>Propionibacteriales</taxon>
        <taxon>Nocardioidaceae</taxon>
        <taxon>Aeromicrobium</taxon>
    </lineage>
</organism>
<evidence type="ECO:0000313" key="2">
    <source>
        <dbReference type="Proteomes" id="UP000321571"/>
    </source>
</evidence>
<evidence type="ECO:0000313" key="1">
    <source>
        <dbReference type="EMBL" id="TXL62292.1"/>
    </source>
</evidence>
<gene>
    <name evidence="1" type="ORF">FHP06_06240</name>
</gene>
<dbReference type="EMBL" id="VDUX01000002">
    <property type="protein sequence ID" value="TXL62292.1"/>
    <property type="molecule type" value="Genomic_DNA"/>
</dbReference>
<accession>A0A5C8NM01</accession>
<protein>
    <submittedName>
        <fullName evidence="1">MoaD/ThiS family protein</fullName>
    </submittedName>
</protein>
<dbReference type="Gene3D" id="3.10.20.30">
    <property type="match status" value="1"/>
</dbReference>
<proteinExistence type="predicted"/>